<proteinExistence type="predicted"/>
<dbReference type="Proteomes" id="UP001500279">
    <property type="component" value="Unassembled WGS sequence"/>
</dbReference>
<name>A0ABN1K9P5_9BURK</name>
<evidence type="ECO:0000313" key="2">
    <source>
        <dbReference type="Proteomes" id="UP001500279"/>
    </source>
</evidence>
<gene>
    <name evidence="1" type="ORF">GCM10009107_40850</name>
</gene>
<dbReference type="EMBL" id="BAAAEW010000026">
    <property type="protein sequence ID" value="GAA0759423.1"/>
    <property type="molecule type" value="Genomic_DNA"/>
</dbReference>
<comment type="caution">
    <text evidence="1">The sequence shown here is derived from an EMBL/GenBank/DDBJ whole genome shotgun (WGS) entry which is preliminary data.</text>
</comment>
<reference evidence="1 2" key="1">
    <citation type="journal article" date="2019" name="Int. J. Syst. Evol. Microbiol.">
        <title>The Global Catalogue of Microorganisms (GCM) 10K type strain sequencing project: providing services to taxonomists for standard genome sequencing and annotation.</title>
        <authorList>
            <consortium name="The Broad Institute Genomics Platform"/>
            <consortium name="The Broad Institute Genome Sequencing Center for Infectious Disease"/>
            <person name="Wu L."/>
            <person name="Ma J."/>
        </authorList>
    </citation>
    <scope>NUCLEOTIDE SEQUENCE [LARGE SCALE GENOMIC DNA]</scope>
    <source>
        <strain evidence="1 2">JCM 15503</strain>
    </source>
</reference>
<organism evidence="1 2">
    <name type="scientific">Ideonella azotifigens</name>
    <dbReference type="NCBI Taxonomy" id="513160"/>
    <lineage>
        <taxon>Bacteria</taxon>
        <taxon>Pseudomonadati</taxon>
        <taxon>Pseudomonadota</taxon>
        <taxon>Betaproteobacteria</taxon>
        <taxon>Burkholderiales</taxon>
        <taxon>Sphaerotilaceae</taxon>
        <taxon>Ideonella</taxon>
    </lineage>
</organism>
<accession>A0ABN1K9P5</accession>
<evidence type="ECO:0000313" key="1">
    <source>
        <dbReference type="EMBL" id="GAA0759423.1"/>
    </source>
</evidence>
<protein>
    <submittedName>
        <fullName evidence="1">Uncharacterized protein</fullName>
    </submittedName>
</protein>
<keyword evidence="2" id="KW-1185">Reference proteome</keyword>
<dbReference type="RefSeq" id="WP_141285586.1">
    <property type="nucleotide sequence ID" value="NZ_BAAAEW010000026.1"/>
</dbReference>
<sequence length="158" mass="17832">MDDYSSGGAHDFGIGYVSYRPDVPMLRKQKTSAPGASQFKRQKRVEVFEAPADSRWVSKAISRNIGVEFQKLAASLFERQQYSSLLADLHHSEEYLKVISLGPKVVPHMLRDLQMNGNPWYLALRVLTGERVGQDLPEGNLRELAAAWIQWGTKQGML</sequence>